<sequence>MELIYKVHQTYTLNGQRYTETCYPGALAGTPNLPLSTIITEPRYDAQGKYFVLHKVYRPIIDASSRLQELLYSGYKKAICRQRVPVPEDRDRQEGESGGITEEEFHLMMVQHAIKAIEEQRPAMGLAPLYHDHFARFLHAIGSSKAAMIKTLYFNGIVKMHKCSVSTSCKPPGRDWCEDDLVGKLQWYVPLINKFCIQLQMLVINVREDFETSDTIRPGIPTMFDREKRKCESEAHL</sequence>
<protein>
    <submittedName>
        <fullName evidence="1">Uncharacterized protein</fullName>
    </submittedName>
</protein>
<dbReference type="Proteomes" id="UP000019487">
    <property type="component" value="Unassembled WGS sequence"/>
</dbReference>
<evidence type="ECO:0000313" key="1">
    <source>
        <dbReference type="EMBL" id="ESZ92823.1"/>
    </source>
</evidence>
<evidence type="ECO:0000313" key="2">
    <source>
        <dbReference type="Proteomes" id="UP000019487"/>
    </source>
</evidence>
<dbReference type="AlphaFoldDB" id="W9CAL4"/>
<proteinExistence type="predicted"/>
<gene>
    <name evidence="1" type="ORF">SBOR_6792</name>
</gene>
<dbReference type="HOGENOM" id="CLU_1171216_0_0_1"/>
<reference evidence="1 2" key="1">
    <citation type="journal article" date="2014" name="Genome Announc.">
        <title>Draft genome sequence of Sclerotinia borealis, a psychrophilic plant pathogenic fungus.</title>
        <authorList>
            <person name="Mardanov A.V."/>
            <person name="Beletsky A.V."/>
            <person name="Kadnikov V.V."/>
            <person name="Ignatov A.N."/>
            <person name="Ravin N.V."/>
        </authorList>
    </citation>
    <scope>NUCLEOTIDE SEQUENCE [LARGE SCALE GENOMIC DNA]</scope>
    <source>
        <strain evidence="2">F-4157</strain>
    </source>
</reference>
<dbReference type="OrthoDB" id="3500121at2759"/>
<comment type="caution">
    <text evidence="1">The sequence shown here is derived from an EMBL/GenBank/DDBJ whole genome shotgun (WGS) entry which is preliminary data.</text>
</comment>
<accession>W9CAL4</accession>
<name>W9CAL4_SCLBF</name>
<dbReference type="EMBL" id="AYSA01000359">
    <property type="protein sequence ID" value="ESZ92823.1"/>
    <property type="molecule type" value="Genomic_DNA"/>
</dbReference>
<keyword evidence="2" id="KW-1185">Reference proteome</keyword>
<organism evidence="1 2">
    <name type="scientific">Sclerotinia borealis (strain F-4128)</name>
    <dbReference type="NCBI Taxonomy" id="1432307"/>
    <lineage>
        <taxon>Eukaryota</taxon>
        <taxon>Fungi</taxon>
        <taxon>Dikarya</taxon>
        <taxon>Ascomycota</taxon>
        <taxon>Pezizomycotina</taxon>
        <taxon>Leotiomycetes</taxon>
        <taxon>Helotiales</taxon>
        <taxon>Sclerotiniaceae</taxon>
        <taxon>Sclerotinia</taxon>
    </lineage>
</organism>